<keyword evidence="1" id="KW-0812">Transmembrane</keyword>
<organism evidence="2 3">
    <name type="scientific">Methanosarcina mazei Tuc01</name>
    <dbReference type="NCBI Taxonomy" id="1236903"/>
    <lineage>
        <taxon>Archaea</taxon>
        <taxon>Methanobacteriati</taxon>
        <taxon>Methanobacteriota</taxon>
        <taxon>Stenosarchaea group</taxon>
        <taxon>Methanomicrobia</taxon>
        <taxon>Methanosarcinales</taxon>
        <taxon>Methanosarcinaceae</taxon>
        <taxon>Methanosarcina</taxon>
    </lineage>
</organism>
<keyword evidence="1" id="KW-1133">Transmembrane helix</keyword>
<accession>M1Q4M9</accession>
<protein>
    <submittedName>
        <fullName evidence="2">Uncharacterized protein</fullName>
    </submittedName>
</protein>
<keyword evidence="1" id="KW-0472">Membrane</keyword>
<reference evidence="2 3" key="1">
    <citation type="journal article" date="2013" name="Genome Announc.">
        <title>Complete Genome of a Methanosarcina mazei Strain Isolated from Sediment Samples from an Amazonian Flooded Area.</title>
        <authorList>
            <person name="Assis das Gracas D."/>
            <person name="Thiago Juca Ramos R."/>
            <person name="Vieira Araujo A.C."/>
            <person name="Zahlouth R."/>
            <person name="Ribeiro Carneiro A."/>
            <person name="Souza Lopes T."/>
            <person name="Azevedo Barauna R."/>
            <person name="Azevedo V."/>
            <person name="Cruz Schneider M.P."/>
            <person name="Pellizari V.H."/>
            <person name="Silva A."/>
        </authorList>
    </citation>
    <scope>NUCLEOTIDE SEQUENCE [LARGE SCALE GENOMIC DNA]</scope>
    <source>
        <strain evidence="2 3">Tuc01</strain>
    </source>
</reference>
<dbReference type="KEGG" id="mmaz:MmTuc01_1949"/>
<dbReference type="EMBL" id="CP004144">
    <property type="protein sequence ID" value="AGF97285.1"/>
    <property type="molecule type" value="Genomic_DNA"/>
</dbReference>
<feature type="transmembrane region" description="Helical" evidence="1">
    <location>
        <begin position="7"/>
        <end position="28"/>
    </location>
</feature>
<evidence type="ECO:0000256" key="1">
    <source>
        <dbReference type="SAM" id="Phobius"/>
    </source>
</evidence>
<evidence type="ECO:0000313" key="2">
    <source>
        <dbReference type="EMBL" id="AGF97285.1"/>
    </source>
</evidence>
<proteinExistence type="predicted"/>
<dbReference type="HOGENOM" id="CLU_2985707_0_0_2"/>
<dbReference type="BioCyc" id="MMAZ1236903:G139K-1859-MONOMER"/>
<feature type="transmembrane region" description="Helical" evidence="1">
    <location>
        <begin position="34"/>
        <end position="53"/>
    </location>
</feature>
<gene>
    <name evidence="2" type="ORF">MmTuc01_1949</name>
</gene>
<name>M1Q4M9_METMZ</name>
<dbReference type="Proteomes" id="UP000011718">
    <property type="component" value="Chromosome"/>
</dbReference>
<sequence>MYALLNFSFLTPFSLLFFTSFSFVFHLFLFCFSLSFSLLFSTFFLFSSLFHFLSTLF</sequence>
<evidence type="ECO:0000313" key="3">
    <source>
        <dbReference type="Proteomes" id="UP000011718"/>
    </source>
</evidence>
<dbReference type="AlphaFoldDB" id="M1Q4M9"/>